<keyword evidence="2" id="KW-0812">Transmembrane</keyword>
<dbReference type="EMBL" id="JAEHOI010000004">
    <property type="protein sequence ID" value="MBK0421483.1"/>
    <property type="molecule type" value="Genomic_DNA"/>
</dbReference>
<keyword evidence="2" id="KW-1133">Transmembrane helix</keyword>
<accession>A0A934QC65</accession>
<proteinExistence type="predicted"/>
<evidence type="ECO:0008006" key="5">
    <source>
        <dbReference type="Google" id="ProtNLM"/>
    </source>
</evidence>
<feature type="region of interest" description="Disordered" evidence="1">
    <location>
        <begin position="1"/>
        <end position="94"/>
    </location>
</feature>
<evidence type="ECO:0000256" key="1">
    <source>
        <dbReference type="SAM" id="MobiDB-lite"/>
    </source>
</evidence>
<dbReference type="Proteomes" id="UP000618733">
    <property type="component" value="Unassembled WGS sequence"/>
</dbReference>
<dbReference type="RefSeq" id="WP_200131693.1">
    <property type="nucleotide sequence ID" value="NZ_JAEHOI010000004.1"/>
</dbReference>
<organism evidence="3 4">
    <name type="scientific">Leucobacter edaphi</name>
    <dbReference type="NCBI Taxonomy" id="2796472"/>
    <lineage>
        <taxon>Bacteria</taxon>
        <taxon>Bacillati</taxon>
        <taxon>Actinomycetota</taxon>
        <taxon>Actinomycetes</taxon>
        <taxon>Micrococcales</taxon>
        <taxon>Microbacteriaceae</taxon>
        <taxon>Leucobacter</taxon>
    </lineage>
</organism>
<evidence type="ECO:0000256" key="2">
    <source>
        <dbReference type="SAM" id="Phobius"/>
    </source>
</evidence>
<evidence type="ECO:0000313" key="3">
    <source>
        <dbReference type="EMBL" id="MBK0421483.1"/>
    </source>
</evidence>
<keyword evidence="4" id="KW-1185">Reference proteome</keyword>
<gene>
    <name evidence="3" type="ORF">JD292_05280</name>
</gene>
<feature type="region of interest" description="Disordered" evidence="1">
    <location>
        <begin position="423"/>
        <end position="447"/>
    </location>
</feature>
<keyword evidence="2" id="KW-0472">Membrane</keyword>
<evidence type="ECO:0000313" key="4">
    <source>
        <dbReference type="Proteomes" id="UP000618733"/>
    </source>
</evidence>
<feature type="compositionally biased region" description="Pro residues" evidence="1">
    <location>
        <begin position="61"/>
        <end position="73"/>
    </location>
</feature>
<name>A0A934QC65_9MICO</name>
<feature type="transmembrane region" description="Helical" evidence="2">
    <location>
        <begin position="102"/>
        <end position="128"/>
    </location>
</feature>
<feature type="compositionally biased region" description="Polar residues" evidence="1">
    <location>
        <begin position="36"/>
        <end position="45"/>
    </location>
</feature>
<comment type="caution">
    <text evidence="3">The sequence shown here is derived from an EMBL/GenBank/DDBJ whole genome shotgun (WGS) entry which is preliminary data.</text>
</comment>
<feature type="compositionally biased region" description="Low complexity" evidence="1">
    <location>
        <begin position="74"/>
        <end position="91"/>
    </location>
</feature>
<sequence>MSEPSDPRTGITGDHARVPDPSATPPVSDGTPAGTGPSQRNTTGTPEPEAAVPPVQYYLPPGMPIPPGMPTPDQPGLATPQQPGPQVFGPPQFVPPAKRSGLGAGAIIAIVLGAVAVLIIGTVGWTWASLASATAKWKAKEQHVTAEQRREAVTTVEDYLQSVQDRDLTGACEHVSCAPDAPFLTQEMLDASQDLAPIRDIRIDQDSVSRSGDQIFVMAEYVLGVRTVSTPYSLRKEGSDWTIENGLVTWDTADFTELSAEVNGVPLTSGSVTVFPGEYELSFENPHFELAGGNAPLSLAKQTDSTSTRATKPVLTDAARQQGQALVKQAFADCAAERTLRSSCGVDVTAAMLPGTEDYTGKIKREPTELTRLDLEDYATSARASADDPLRYVVSWTASFTVTIDGGRSPEAKSYSETIHTRFPTVDYRSEEPTVSWDESGESAFPE</sequence>
<dbReference type="AlphaFoldDB" id="A0A934QC65"/>
<protein>
    <recommendedName>
        <fullName evidence="5">DUF4878 domain-containing protein</fullName>
    </recommendedName>
</protein>
<reference evidence="3" key="1">
    <citation type="submission" date="2020-12" db="EMBL/GenBank/DDBJ databases">
        <title>Leucobacter sp. CAS2, isolated from Chromium sludge.</title>
        <authorList>
            <person name="Xu Z."/>
        </authorList>
    </citation>
    <scope>NUCLEOTIDE SEQUENCE</scope>
    <source>
        <strain evidence="3">CSA2</strain>
    </source>
</reference>